<feature type="signal peptide" evidence="2">
    <location>
        <begin position="1"/>
        <end position="17"/>
    </location>
</feature>
<feature type="compositionally biased region" description="Polar residues" evidence="1">
    <location>
        <begin position="49"/>
        <end position="59"/>
    </location>
</feature>
<feature type="region of interest" description="Disordered" evidence="1">
    <location>
        <begin position="27"/>
        <end position="83"/>
    </location>
</feature>
<reference evidence="3 4" key="1">
    <citation type="journal article" date="2018" name="Science">
        <title>The opium poppy genome and morphinan production.</title>
        <authorList>
            <person name="Guo L."/>
            <person name="Winzer T."/>
            <person name="Yang X."/>
            <person name="Li Y."/>
            <person name="Ning Z."/>
            <person name="He Z."/>
            <person name="Teodor R."/>
            <person name="Lu Y."/>
            <person name="Bowser T.A."/>
            <person name="Graham I.A."/>
            <person name="Ye K."/>
        </authorList>
    </citation>
    <scope>NUCLEOTIDE SEQUENCE [LARGE SCALE GENOMIC DNA]</scope>
    <source>
        <strain evidence="4">cv. HN1</strain>
        <tissue evidence="3">Leaves</tissue>
    </source>
</reference>
<dbReference type="EMBL" id="CM010716">
    <property type="protein sequence ID" value="RZC50839.1"/>
    <property type="molecule type" value="Genomic_DNA"/>
</dbReference>
<evidence type="ECO:0000256" key="1">
    <source>
        <dbReference type="SAM" id="MobiDB-lite"/>
    </source>
</evidence>
<dbReference type="Gramene" id="RZC50839">
    <property type="protein sequence ID" value="RZC50839"/>
    <property type="gene ID" value="C5167_019267"/>
</dbReference>
<dbReference type="AlphaFoldDB" id="A0A4Y7ITL6"/>
<accession>A0A4Y7ITL6</accession>
<name>A0A4Y7ITL6_PAPSO</name>
<feature type="chain" id="PRO_5021377555" evidence="2">
    <location>
        <begin position="18"/>
        <end position="83"/>
    </location>
</feature>
<dbReference type="Proteomes" id="UP000316621">
    <property type="component" value="Chromosome 2"/>
</dbReference>
<protein>
    <submittedName>
        <fullName evidence="3">Uncharacterized protein</fullName>
    </submittedName>
</protein>
<evidence type="ECO:0000313" key="4">
    <source>
        <dbReference type="Proteomes" id="UP000316621"/>
    </source>
</evidence>
<feature type="compositionally biased region" description="Basic and acidic residues" evidence="1">
    <location>
        <begin position="74"/>
        <end position="83"/>
    </location>
</feature>
<evidence type="ECO:0000313" key="3">
    <source>
        <dbReference type="EMBL" id="RZC50839.1"/>
    </source>
</evidence>
<proteinExistence type="predicted"/>
<gene>
    <name evidence="3" type="ORF">C5167_019267</name>
</gene>
<keyword evidence="4" id="KW-1185">Reference proteome</keyword>
<sequence length="83" mass="9293">MLLHLMVIGWHLQVVEYGFRVPQDFSKDESELDGSAEECSQSDVEEDNGASNEGTTASSDEGKQKILGAFIPFRPEEFAKEER</sequence>
<keyword evidence="2" id="KW-0732">Signal</keyword>
<evidence type="ECO:0000256" key="2">
    <source>
        <dbReference type="SAM" id="SignalP"/>
    </source>
</evidence>
<organism evidence="3 4">
    <name type="scientific">Papaver somniferum</name>
    <name type="common">Opium poppy</name>
    <dbReference type="NCBI Taxonomy" id="3469"/>
    <lineage>
        <taxon>Eukaryota</taxon>
        <taxon>Viridiplantae</taxon>
        <taxon>Streptophyta</taxon>
        <taxon>Embryophyta</taxon>
        <taxon>Tracheophyta</taxon>
        <taxon>Spermatophyta</taxon>
        <taxon>Magnoliopsida</taxon>
        <taxon>Ranunculales</taxon>
        <taxon>Papaveraceae</taxon>
        <taxon>Papaveroideae</taxon>
        <taxon>Papaver</taxon>
    </lineage>
</organism>